<dbReference type="OrthoDB" id="406457at2759"/>
<dbReference type="Proteomes" id="UP001152797">
    <property type="component" value="Unassembled WGS sequence"/>
</dbReference>
<dbReference type="EMBL" id="CAMXCT030005085">
    <property type="protein sequence ID" value="CAL4798653.1"/>
    <property type="molecule type" value="Genomic_DNA"/>
</dbReference>
<evidence type="ECO:0000313" key="3">
    <source>
        <dbReference type="Proteomes" id="UP001152797"/>
    </source>
</evidence>
<dbReference type="EMBL" id="CAMXCT010005085">
    <property type="protein sequence ID" value="CAI4011341.1"/>
    <property type="molecule type" value="Genomic_DNA"/>
</dbReference>
<reference evidence="2" key="2">
    <citation type="submission" date="2024-04" db="EMBL/GenBank/DDBJ databases">
        <authorList>
            <person name="Chen Y."/>
            <person name="Shah S."/>
            <person name="Dougan E. K."/>
            <person name="Thang M."/>
            <person name="Chan C."/>
        </authorList>
    </citation>
    <scope>NUCLEOTIDE SEQUENCE [LARGE SCALE GENOMIC DNA]</scope>
</reference>
<evidence type="ECO:0000313" key="2">
    <source>
        <dbReference type="EMBL" id="CAL1164716.1"/>
    </source>
</evidence>
<dbReference type="EMBL" id="CAMXCT020005085">
    <property type="protein sequence ID" value="CAL1164716.1"/>
    <property type="molecule type" value="Genomic_DNA"/>
</dbReference>
<sequence>MLQTIPTGYFREEDDFNTRRKCIDNAPLNTSQFCTTHGGYCPLLREVDVDMSGLPCEDNSRANFKRKFLQGGKFGSCYLVWAKQHRHMRTPLLILENTPDIKANEILELLGGEYRMLQLFVEPWHAGDRVEYSLTWSAHSGRIPTFRKTSAKFVHRQSMKLLTGQDKLGALAWPVTKSVASNLGTTVMPSIDPQ</sequence>
<organism evidence="1">
    <name type="scientific">Cladocopium goreaui</name>
    <dbReference type="NCBI Taxonomy" id="2562237"/>
    <lineage>
        <taxon>Eukaryota</taxon>
        <taxon>Sar</taxon>
        <taxon>Alveolata</taxon>
        <taxon>Dinophyceae</taxon>
        <taxon>Suessiales</taxon>
        <taxon>Symbiodiniaceae</taxon>
        <taxon>Cladocopium</taxon>
    </lineage>
</organism>
<protein>
    <submittedName>
        <fullName evidence="1">Uncharacterized protein</fullName>
    </submittedName>
</protein>
<gene>
    <name evidence="1" type="ORF">C1SCF055_LOCUS36519</name>
</gene>
<dbReference type="AlphaFoldDB" id="A0A9P1DKQ6"/>
<keyword evidence="3" id="KW-1185">Reference proteome</keyword>
<reference evidence="1" key="1">
    <citation type="submission" date="2022-10" db="EMBL/GenBank/DDBJ databases">
        <authorList>
            <person name="Chen Y."/>
            <person name="Dougan E. K."/>
            <person name="Chan C."/>
            <person name="Rhodes N."/>
            <person name="Thang M."/>
        </authorList>
    </citation>
    <scope>NUCLEOTIDE SEQUENCE</scope>
</reference>
<name>A0A9P1DKQ6_9DINO</name>
<comment type="caution">
    <text evidence="1">The sequence shown here is derived from an EMBL/GenBank/DDBJ whole genome shotgun (WGS) entry which is preliminary data.</text>
</comment>
<evidence type="ECO:0000313" key="1">
    <source>
        <dbReference type="EMBL" id="CAI4011341.1"/>
    </source>
</evidence>
<accession>A0A9P1DKQ6</accession>
<feature type="non-terminal residue" evidence="1">
    <location>
        <position position="1"/>
    </location>
</feature>
<proteinExistence type="predicted"/>